<dbReference type="Gene3D" id="3.40.390.10">
    <property type="entry name" value="Collagenase (Catalytic Domain)"/>
    <property type="match status" value="1"/>
</dbReference>
<evidence type="ECO:0000313" key="6">
    <source>
        <dbReference type="Proteomes" id="UP000587211"/>
    </source>
</evidence>
<dbReference type="EMBL" id="JACWMT010000001">
    <property type="protein sequence ID" value="MBD1268632.1"/>
    <property type="molecule type" value="Genomic_DNA"/>
</dbReference>
<dbReference type="InterPro" id="IPR022603">
    <property type="entry name" value="DUF3152"/>
</dbReference>
<feature type="domain" description="DUF3152" evidence="3">
    <location>
        <begin position="137"/>
        <end position="276"/>
    </location>
</feature>
<dbReference type="RefSeq" id="WP_179423957.1">
    <property type="nucleotide sequence ID" value="NZ_BAAAMP010000002.1"/>
</dbReference>
<evidence type="ECO:0000313" key="4">
    <source>
        <dbReference type="EMBL" id="MBD1268632.1"/>
    </source>
</evidence>
<accession>A0A8I0FVE8</accession>
<reference evidence="4" key="2">
    <citation type="submission" date="2020-09" db="EMBL/GenBank/DDBJ databases">
        <title>Novel species in genus Aeromicrobium.</title>
        <authorList>
            <person name="Zhang G."/>
        </authorList>
    </citation>
    <scope>NUCLEOTIDE SEQUENCE</scope>
    <source>
        <strain evidence="4">SSW1-57</strain>
    </source>
</reference>
<evidence type="ECO:0000259" key="3">
    <source>
        <dbReference type="Pfam" id="PF11350"/>
    </source>
</evidence>
<evidence type="ECO:0000256" key="1">
    <source>
        <dbReference type="SAM" id="MobiDB-lite"/>
    </source>
</evidence>
<dbReference type="InterPro" id="IPR024079">
    <property type="entry name" value="MetalloPept_cat_dom_sf"/>
</dbReference>
<dbReference type="Gene3D" id="2.60.40.2700">
    <property type="match status" value="1"/>
</dbReference>
<dbReference type="Proteomes" id="UP000587211">
    <property type="component" value="Unassembled WGS sequence"/>
</dbReference>
<dbReference type="Proteomes" id="UP000659061">
    <property type="component" value="Unassembled WGS sequence"/>
</dbReference>
<dbReference type="Pfam" id="PF11350">
    <property type="entry name" value="DUF3152"/>
    <property type="match status" value="1"/>
</dbReference>
<organism evidence="4 7">
    <name type="scientific">Aeromicrobium tamlense</name>
    <dbReference type="NCBI Taxonomy" id="375541"/>
    <lineage>
        <taxon>Bacteria</taxon>
        <taxon>Bacillati</taxon>
        <taxon>Actinomycetota</taxon>
        <taxon>Actinomycetes</taxon>
        <taxon>Propionibacteriales</taxon>
        <taxon>Nocardioidaceae</taxon>
        <taxon>Aeromicrobium</taxon>
    </lineage>
</organism>
<comment type="caution">
    <text evidence="4">The sequence shown here is derived from an EMBL/GenBank/DDBJ whole genome shotgun (WGS) entry which is preliminary data.</text>
</comment>
<feature type="compositionally biased region" description="Basic and acidic residues" evidence="1">
    <location>
        <begin position="289"/>
        <end position="298"/>
    </location>
</feature>
<protein>
    <submittedName>
        <fullName evidence="4">DUF3152 domain-containing protein</fullName>
    </submittedName>
</protein>
<gene>
    <name evidence="5" type="ORF">BJ975_000836</name>
    <name evidence="4" type="ORF">IDH50_00115</name>
</gene>
<reference evidence="5 6" key="1">
    <citation type="submission" date="2020-07" db="EMBL/GenBank/DDBJ databases">
        <title>Sequencing the genomes of 1000 actinobacteria strains.</title>
        <authorList>
            <person name="Klenk H.-P."/>
        </authorList>
    </citation>
    <scope>NUCLEOTIDE SEQUENCE [LARGE SCALE GENOMIC DNA]</scope>
    <source>
        <strain evidence="5 6">DSM 19087</strain>
    </source>
</reference>
<dbReference type="SUPFAM" id="SSF55486">
    <property type="entry name" value="Metalloproteases ('zincins'), catalytic domain"/>
    <property type="match status" value="1"/>
</dbReference>
<dbReference type="EMBL" id="JACBZN010000001">
    <property type="protein sequence ID" value="NYI37461.1"/>
    <property type="molecule type" value="Genomic_DNA"/>
</dbReference>
<feature type="signal peptide" evidence="2">
    <location>
        <begin position="1"/>
        <end position="23"/>
    </location>
</feature>
<evidence type="ECO:0000256" key="2">
    <source>
        <dbReference type="SAM" id="SignalP"/>
    </source>
</evidence>
<keyword evidence="6" id="KW-1185">Reference proteome</keyword>
<sequence length="298" mass="33076">MLARLLLPLVLAVGLLSAAPAQAAGPTPVAPAAVAPTSQPAPQRIVVLENPKVKGTHRFGKTLTRSVGRYSVGGLKIRTQWLRNGKPIKGANRWKYRLKAQDVGSTLRVRVTVSRPGYTTVSRRSPWRKVKHVRDVRRTVKYSIVTNGKMTTSVKTFKRQVAEILDDPRGWRAAGIRFKRVKSGGSMTIVLAQASRVPTYSSACSSTWSCRVGRHVIINQERWKHASPAWNAAKGTTLLGYRHMVVNHETGHWLGWHHKSCGGKGQKAPVMMQQSKGRGGCTFNPWPKPSERNVPRYR</sequence>
<evidence type="ECO:0000313" key="5">
    <source>
        <dbReference type="EMBL" id="NYI37461.1"/>
    </source>
</evidence>
<evidence type="ECO:0000313" key="7">
    <source>
        <dbReference type="Proteomes" id="UP000659061"/>
    </source>
</evidence>
<dbReference type="AlphaFoldDB" id="A0A8I0FVE8"/>
<name>A0A8I0FVE8_9ACTN</name>
<dbReference type="GO" id="GO:0008237">
    <property type="term" value="F:metallopeptidase activity"/>
    <property type="evidence" value="ECO:0007669"/>
    <property type="project" value="InterPro"/>
</dbReference>
<proteinExistence type="predicted"/>
<keyword evidence="2" id="KW-0732">Signal</keyword>
<feature type="chain" id="PRO_5034271989" evidence="2">
    <location>
        <begin position="24"/>
        <end position="298"/>
    </location>
</feature>
<feature type="region of interest" description="Disordered" evidence="1">
    <location>
        <begin position="274"/>
        <end position="298"/>
    </location>
</feature>